<feature type="transmembrane region" description="Helical" evidence="1">
    <location>
        <begin position="51"/>
        <end position="75"/>
    </location>
</feature>
<dbReference type="InterPro" id="IPR043993">
    <property type="entry name" value="T4SS_pilin"/>
</dbReference>
<keyword evidence="2" id="KW-0732">Signal</keyword>
<sequence>MIHKMKILKRIAVAGVLALPFLAGAQEVQPVPASSNPLQQIFGILERLTNWLLTALLVLAGIFIIFAAYQYLTAAGNEEKVKSAKNIIIYAVVAIGIGLLAKVIVALARALITG</sequence>
<evidence type="ECO:0000313" key="4">
    <source>
        <dbReference type="Proteomes" id="UP000034682"/>
    </source>
</evidence>
<keyword evidence="1" id="KW-0472">Membrane</keyword>
<feature type="chain" id="PRO_5002540442" evidence="2">
    <location>
        <begin position="26"/>
        <end position="114"/>
    </location>
</feature>
<feature type="transmembrane region" description="Helical" evidence="1">
    <location>
        <begin position="87"/>
        <end position="112"/>
    </location>
</feature>
<evidence type="ECO:0000256" key="1">
    <source>
        <dbReference type="SAM" id="Phobius"/>
    </source>
</evidence>
<evidence type="ECO:0000256" key="2">
    <source>
        <dbReference type="SAM" id="SignalP"/>
    </source>
</evidence>
<organism evidence="3 4">
    <name type="scientific">Candidatus Giovannonibacteria bacterium GW2011_GWB1_47_6b</name>
    <dbReference type="NCBI Taxonomy" id="1618655"/>
    <lineage>
        <taxon>Bacteria</taxon>
        <taxon>Candidatus Giovannoniibacteriota</taxon>
    </lineage>
</organism>
<gene>
    <name evidence="3" type="ORF">UY02_C0041G0009</name>
</gene>
<keyword evidence="1" id="KW-0812">Transmembrane</keyword>
<evidence type="ECO:0000313" key="3">
    <source>
        <dbReference type="EMBL" id="KKU75855.1"/>
    </source>
</evidence>
<dbReference type="Proteomes" id="UP000034682">
    <property type="component" value="Unassembled WGS sequence"/>
</dbReference>
<keyword evidence="1" id="KW-1133">Transmembrane helix</keyword>
<name>A0A0G1W0M5_9BACT</name>
<proteinExistence type="predicted"/>
<dbReference type="Pfam" id="PF18895">
    <property type="entry name" value="T4SS_pilin"/>
    <property type="match status" value="1"/>
</dbReference>
<dbReference type="EMBL" id="LCOK01000041">
    <property type="protein sequence ID" value="KKU75855.1"/>
    <property type="molecule type" value="Genomic_DNA"/>
</dbReference>
<protein>
    <submittedName>
        <fullName evidence="3">Uncharacterized protein</fullName>
    </submittedName>
</protein>
<accession>A0A0G1W0M5</accession>
<comment type="caution">
    <text evidence="3">The sequence shown here is derived from an EMBL/GenBank/DDBJ whole genome shotgun (WGS) entry which is preliminary data.</text>
</comment>
<reference evidence="3 4" key="1">
    <citation type="journal article" date="2015" name="Nature">
        <title>rRNA introns, odd ribosomes, and small enigmatic genomes across a large radiation of phyla.</title>
        <authorList>
            <person name="Brown C.T."/>
            <person name="Hug L.A."/>
            <person name="Thomas B.C."/>
            <person name="Sharon I."/>
            <person name="Castelle C.J."/>
            <person name="Singh A."/>
            <person name="Wilkins M.J."/>
            <person name="Williams K.H."/>
            <person name="Banfield J.F."/>
        </authorList>
    </citation>
    <scope>NUCLEOTIDE SEQUENCE [LARGE SCALE GENOMIC DNA]</scope>
</reference>
<feature type="signal peptide" evidence="2">
    <location>
        <begin position="1"/>
        <end position="25"/>
    </location>
</feature>
<dbReference type="AlphaFoldDB" id="A0A0G1W0M5"/>